<sequence>MSASPAQGQEAVAVTADTAAAEPVATFEIRAFQVKGNTLLPADAVERAVYPHMGPGRTEADVEAARAALQKAFEDRGYVAVSVLIPEQAVAGGILQLQVEPQAIGEVKIEGTKHPELVRAQAPSLAAGKTPNLTDFQRDVIAMNQKANRRVTPELRAGVAPGTLDVLLTVEESSAFHASAELNNFSSAATTDLRYSGTLRYDDMWGRGDSLSVSSQLAPRRTGDGTVLSANYLARLGQGTQLMLYGVHSDSDIAVIGGTSVVGKGNILGVRLIQSLGAADGFYSALTLGIDWKDFQEDLTLGADTDSAPIEYFPATLSWRGDWNSGGQRSDLTATAILGIRGLGDGRSAFLYKRYQASDSFFAFKVEAGHNQEIGAGMQLDARLSGQWSGNPLISNEGFSLGGMSSVRGYYESESLGDYGVAYQLELRAPDLAEAFGTPILNELRFHGFWDMGLGGIHQPLRGQDHRFRLMSMGVGGHIKLFDHFNGALDLGTPLISGPESHSGDIFARFRIWGEF</sequence>
<dbReference type="GO" id="GO:0008320">
    <property type="term" value="F:protein transmembrane transporter activity"/>
    <property type="evidence" value="ECO:0007669"/>
    <property type="project" value="TreeGrafter"/>
</dbReference>
<dbReference type="OrthoDB" id="7439045at2"/>
<dbReference type="InterPro" id="IPR034746">
    <property type="entry name" value="POTRA"/>
</dbReference>
<evidence type="ECO:0000256" key="3">
    <source>
        <dbReference type="ARBA" id="ARBA00022448"/>
    </source>
</evidence>
<dbReference type="KEGG" id="sphc:CVN68_21415"/>
<evidence type="ECO:0000256" key="6">
    <source>
        <dbReference type="ARBA" id="ARBA00022927"/>
    </source>
</evidence>
<accession>A0A2K8MJZ7</accession>
<protein>
    <submittedName>
        <fullName evidence="10">ShlB/FhaC/HecB family hemolysin secretion/activation protein</fullName>
    </submittedName>
</protein>
<dbReference type="PANTHER" id="PTHR34597:SF6">
    <property type="entry name" value="BLR6126 PROTEIN"/>
    <property type="match status" value="1"/>
</dbReference>
<name>A0A2K8MJZ7_9SPHN</name>
<dbReference type="GO" id="GO:0046819">
    <property type="term" value="P:protein secretion by the type V secretion system"/>
    <property type="evidence" value="ECO:0007669"/>
    <property type="project" value="TreeGrafter"/>
</dbReference>
<keyword evidence="3" id="KW-0813">Transport</keyword>
<evidence type="ECO:0000259" key="9">
    <source>
        <dbReference type="PROSITE" id="PS51779"/>
    </source>
</evidence>
<dbReference type="Proteomes" id="UP000229081">
    <property type="component" value="Chromosome"/>
</dbReference>
<evidence type="ECO:0000313" key="10">
    <source>
        <dbReference type="EMBL" id="ATY34200.1"/>
    </source>
</evidence>
<keyword evidence="5" id="KW-0812">Transmembrane</keyword>
<gene>
    <name evidence="10" type="ORF">CVN68_21415</name>
</gene>
<evidence type="ECO:0000256" key="1">
    <source>
        <dbReference type="ARBA" id="ARBA00004442"/>
    </source>
</evidence>
<reference evidence="10 11" key="1">
    <citation type="submission" date="2017-11" db="EMBL/GenBank/DDBJ databases">
        <title>Complete genome sequence of Sphingomonas sp. Strain Cra20, a psychrotolerant potential plant growth promoting rhizobacteria.</title>
        <authorList>
            <person name="Luo Y."/>
        </authorList>
    </citation>
    <scope>NUCLEOTIDE SEQUENCE [LARGE SCALE GENOMIC DNA]</scope>
    <source>
        <strain evidence="10 11">Cra20</strain>
    </source>
</reference>
<comment type="similarity">
    <text evidence="2">Belongs to the TPS (TC 1.B.20) family.</text>
</comment>
<evidence type="ECO:0000256" key="8">
    <source>
        <dbReference type="ARBA" id="ARBA00023237"/>
    </source>
</evidence>
<keyword evidence="8" id="KW-0998">Cell outer membrane</keyword>
<dbReference type="GO" id="GO:0009279">
    <property type="term" value="C:cell outer membrane"/>
    <property type="evidence" value="ECO:0007669"/>
    <property type="project" value="UniProtKB-SubCell"/>
</dbReference>
<dbReference type="InterPro" id="IPR051544">
    <property type="entry name" value="TPS_OM_transporter"/>
</dbReference>
<evidence type="ECO:0000313" key="11">
    <source>
        <dbReference type="Proteomes" id="UP000229081"/>
    </source>
</evidence>
<dbReference type="Pfam" id="PF08479">
    <property type="entry name" value="POTRA_2"/>
    <property type="match status" value="1"/>
</dbReference>
<keyword evidence="4" id="KW-1134">Transmembrane beta strand</keyword>
<evidence type="ECO:0000256" key="4">
    <source>
        <dbReference type="ARBA" id="ARBA00022452"/>
    </source>
</evidence>
<evidence type="ECO:0000256" key="5">
    <source>
        <dbReference type="ARBA" id="ARBA00022692"/>
    </source>
</evidence>
<dbReference type="GO" id="GO:0098046">
    <property type="term" value="C:type V protein secretion system complex"/>
    <property type="evidence" value="ECO:0007669"/>
    <property type="project" value="TreeGrafter"/>
</dbReference>
<dbReference type="PANTHER" id="PTHR34597">
    <property type="entry name" value="SLR1661 PROTEIN"/>
    <property type="match status" value="1"/>
</dbReference>
<organism evidence="10 11">
    <name type="scientific">Sphingomonas psychrotolerans</name>
    <dbReference type="NCBI Taxonomy" id="1327635"/>
    <lineage>
        <taxon>Bacteria</taxon>
        <taxon>Pseudomonadati</taxon>
        <taxon>Pseudomonadota</taxon>
        <taxon>Alphaproteobacteria</taxon>
        <taxon>Sphingomonadales</taxon>
        <taxon>Sphingomonadaceae</taxon>
        <taxon>Sphingomonas</taxon>
    </lineage>
</organism>
<keyword evidence="11" id="KW-1185">Reference proteome</keyword>
<dbReference type="Pfam" id="PF03865">
    <property type="entry name" value="ShlB"/>
    <property type="match status" value="1"/>
</dbReference>
<keyword evidence="7" id="KW-0472">Membrane</keyword>
<comment type="subcellular location">
    <subcellularLocation>
        <location evidence="1">Cell outer membrane</location>
    </subcellularLocation>
</comment>
<evidence type="ECO:0000256" key="7">
    <source>
        <dbReference type="ARBA" id="ARBA00023136"/>
    </source>
</evidence>
<feature type="domain" description="POTRA" evidence="9">
    <location>
        <begin position="27"/>
        <end position="102"/>
    </location>
</feature>
<dbReference type="Gene3D" id="2.40.160.50">
    <property type="entry name" value="membrane protein fhac: a member of the omp85/tpsb transporter family"/>
    <property type="match status" value="1"/>
</dbReference>
<dbReference type="InterPro" id="IPR005565">
    <property type="entry name" value="Hemolysn_activator_HlyB_C"/>
</dbReference>
<dbReference type="PROSITE" id="PS51779">
    <property type="entry name" value="POTRA"/>
    <property type="match status" value="1"/>
</dbReference>
<dbReference type="Gene3D" id="3.10.20.310">
    <property type="entry name" value="membrane protein fhac"/>
    <property type="match status" value="1"/>
</dbReference>
<dbReference type="AlphaFoldDB" id="A0A2K8MJZ7"/>
<evidence type="ECO:0000256" key="2">
    <source>
        <dbReference type="ARBA" id="ARBA00009055"/>
    </source>
</evidence>
<proteinExistence type="inferred from homology"/>
<dbReference type="RefSeq" id="WP_100283989.1">
    <property type="nucleotide sequence ID" value="NZ_CP024923.1"/>
</dbReference>
<keyword evidence="6" id="KW-0653">Protein transport</keyword>
<dbReference type="InterPro" id="IPR013686">
    <property type="entry name" value="Polypept-transport_assoc_ShlB"/>
</dbReference>
<dbReference type="EMBL" id="CP024923">
    <property type="protein sequence ID" value="ATY34200.1"/>
    <property type="molecule type" value="Genomic_DNA"/>
</dbReference>